<evidence type="ECO:0000256" key="3">
    <source>
        <dbReference type="ARBA" id="ARBA00022989"/>
    </source>
</evidence>
<evidence type="ECO:0000313" key="6">
    <source>
        <dbReference type="EMBL" id="ROW08233.1"/>
    </source>
</evidence>
<sequence>MAQILPYKGDYYLWNYVPSLPGAIVFIVLFAIATAVHGWRMFRHRVWFHIPLVLGCLIETVGYVAYTLAHWHTNKLAPYIIQSIFILVSPPLIAATIYMILGRLIVRLPSGPKCSIVRPSWLTKAFILGDVQSFLIQASGGGLMTSKGQKKMGQIVIVSGLIMQIVTFGIFLVAAIVFHIRYGRLAATGSRGRRRAEAGIPWTKVLWMLYAVSAVIMVRSLFRTVEYIQGHQGYNLTNQWTFFVFDSALMFLSTVLFFVMYHPDDLNRTGGEDGYIETGTASSVEMAPSNVERAIPRK</sequence>
<dbReference type="OrthoDB" id="3358017at2759"/>
<organism evidence="6 7">
    <name type="scientific">Cytospora schulzeri</name>
    <dbReference type="NCBI Taxonomy" id="448051"/>
    <lineage>
        <taxon>Eukaryota</taxon>
        <taxon>Fungi</taxon>
        <taxon>Dikarya</taxon>
        <taxon>Ascomycota</taxon>
        <taxon>Pezizomycotina</taxon>
        <taxon>Sordariomycetes</taxon>
        <taxon>Sordariomycetidae</taxon>
        <taxon>Diaporthales</taxon>
        <taxon>Cytosporaceae</taxon>
        <taxon>Cytospora</taxon>
    </lineage>
</organism>
<comment type="subcellular location">
    <subcellularLocation>
        <location evidence="1">Membrane</location>
        <topology evidence="1">Multi-pass membrane protein</topology>
    </subcellularLocation>
</comment>
<evidence type="ECO:0008006" key="8">
    <source>
        <dbReference type="Google" id="ProtNLM"/>
    </source>
</evidence>
<feature type="transmembrane region" description="Helical" evidence="5">
    <location>
        <begin position="80"/>
        <end position="101"/>
    </location>
</feature>
<evidence type="ECO:0000256" key="2">
    <source>
        <dbReference type="ARBA" id="ARBA00022692"/>
    </source>
</evidence>
<feature type="transmembrane region" description="Helical" evidence="5">
    <location>
        <begin position="20"/>
        <end position="39"/>
    </location>
</feature>
<dbReference type="Pfam" id="PF04479">
    <property type="entry name" value="RTA1"/>
    <property type="match status" value="1"/>
</dbReference>
<dbReference type="AlphaFoldDB" id="A0A423WXK0"/>
<proteinExistence type="predicted"/>
<keyword evidence="7" id="KW-1185">Reference proteome</keyword>
<comment type="caution">
    <text evidence="6">The sequence shown here is derived from an EMBL/GenBank/DDBJ whole genome shotgun (WGS) entry which is preliminary data.</text>
</comment>
<feature type="transmembrane region" description="Helical" evidence="5">
    <location>
        <begin position="155"/>
        <end position="180"/>
    </location>
</feature>
<accession>A0A423WXK0</accession>
<evidence type="ECO:0000313" key="7">
    <source>
        <dbReference type="Proteomes" id="UP000283895"/>
    </source>
</evidence>
<feature type="transmembrane region" description="Helical" evidence="5">
    <location>
        <begin position="46"/>
        <end position="68"/>
    </location>
</feature>
<evidence type="ECO:0000256" key="5">
    <source>
        <dbReference type="SAM" id="Phobius"/>
    </source>
</evidence>
<dbReference type="STRING" id="356882.A0A423WXK0"/>
<dbReference type="PANTHER" id="PTHR31465:SF1">
    <property type="entry name" value="PROTEIN RTA1-RELATED"/>
    <property type="match status" value="1"/>
</dbReference>
<gene>
    <name evidence="6" type="ORF">VMCG_03308</name>
</gene>
<dbReference type="InterPro" id="IPR007568">
    <property type="entry name" value="RTA1"/>
</dbReference>
<feature type="transmembrane region" description="Helical" evidence="5">
    <location>
        <begin position="242"/>
        <end position="261"/>
    </location>
</feature>
<name>A0A423WXK0_9PEZI</name>
<dbReference type="PANTHER" id="PTHR31465">
    <property type="entry name" value="PROTEIN RTA1-RELATED"/>
    <property type="match status" value="1"/>
</dbReference>
<protein>
    <recommendedName>
        <fullName evidence="8">RTA1 like protein</fullName>
    </recommendedName>
</protein>
<reference evidence="6 7" key="1">
    <citation type="submission" date="2015-09" db="EMBL/GenBank/DDBJ databases">
        <title>Host preference determinants of Valsa canker pathogens revealed by comparative genomics.</title>
        <authorList>
            <person name="Yin Z."/>
            <person name="Huang L."/>
        </authorList>
    </citation>
    <scope>NUCLEOTIDE SEQUENCE [LARGE SCALE GENOMIC DNA]</scope>
    <source>
        <strain evidence="6 7">03-1</strain>
    </source>
</reference>
<dbReference type="Proteomes" id="UP000283895">
    <property type="component" value="Unassembled WGS sequence"/>
</dbReference>
<keyword evidence="3 5" id="KW-1133">Transmembrane helix</keyword>
<keyword evidence="2 5" id="KW-0812">Transmembrane</keyword>
<evidence type="ECO:0000256" key="4">
    <source>
        <dbReference type="ARBA" id="ARBA00023136"/>
    </source>
</evidence>
<dbReference type="EMBL" id="LKEA01000006">
    <property type="protein sequence ID" value="ROW08233.1"/>
    <property type="molecule type" value="Genomic_DNA"/>
</dbReference>
<dbReference type="GO" id="GO:0016020">
    <property type="term" value="C:membrane"/>
    <property type="evidence" value="ECO:0007669"/>
    <property type="project" value="UniProtKB-SubCell"/>
</dbReference>
<keyword evidence="4 5" id="KW-0472">Membrane</keyword>
<feature type="transmembrane region" description="Helical" evidence="5">
    <location>
        <begin position="201"/>
        <end position="222"/>
    </location>
</feature>
<evidence type="ECO:0000256" key="1">
    <source>
        <dbReference type="ARBA" id="ARBA00004141"/>
    </source>
</evidence>